<dbReference type="AlphaFoldDB" id="A0A8S3IXB1"/>
<evidence type="ECO:0000313" key="2">
    <source>
        <dbReference type="Proteomes" id="UP000676336"/>
    </source>
</evidence>
<proteinExistence type="predicted"/>
<comment type="caution">
    <text evidence="1">The sequence shown here is derived from an EMBL/GenBank/DDBJ whole genome shotgun (WGS) entry which is preliminary data.</text>
</comment>
<evidence type="ECO:0000313" key="1">
    <source>
        <dbReference type="EMBL" id="CAF5208538.1"/>
    </source>
</evidence>
<organism evidence="1 2">
    <name type="scientific">Rotaria magnacalcarata</name>
    <dbReference type="NCBI Taxonomy" id="392030"/>
    <lineage>
        <taxon>Eukaryota</taxon>
        <taxon>Metazoa</taxon>
        <taxon>Spiralia</taxon>
        <taxon>Gnathifera</taxon>
        <taxon>Rotifera</taxon>
        <taxon>Eurotatoria</taxon>
        <taxon>Bdelloidea</taxon>
        <taxon>Philodinida</taxon>
        <taxon>Philodinidae</taxon>
        <taxon>Rotaria</taxon>
    </lineage>
</organism>
<feature type="non-terminal residue" evidence="1">
    <location>
        <position position="1"/>
    </location>
</feature>
<name>A0A8S3IXB1_9BILA</name>
<sequence length="147" mass="16647">TPDKVHYRTLRAAFATPATITNASSHSSSYSRINDNDLSYTLMMQPQQSMEQEQHSKHNFYISGDFENETAPDDFILVEVKPFFGKSDSTDDLALFIRSCQQPPMLESFVVEPSLGEAINQLNEELRVFESKVEEFDQLVSTLSTAE</sequence>
<dbReference type="EMBL" id="CAJOBI010337867">
    <property type="protein sequence ID" value="CAF5208538.1"/>
    <property type="molecule type" value="Genomic_DNA"/>
</dbReference>
<protein>
    <submittedName>
        <fullName evidence="1">Uncharacterized protein</fullName>
    </submittedName>
</protein>
<accession>A0A8S3IXB1</accession>
<reference evidence="1" key="1">
    <citation type="submission" date="2021-02" db="EMBL/GenBank/DDBJ databases">
        <authorList>
            <person name="Nowell W R."/>
        </authorList>
    </citation>
    <scope>NUCLEOTIDE SEQUENCE</scope>
</reference>
<dbReference type="Proteomes" id="UP000676336">
    <property type="component" value="Unassembled WGS sequence"/>
</dbReference>
<gene>
    <name evidence="1" type="ORF">SMN809_LOCUS77638</name>
</gene>